<sequence>MAHLDDPIMALEDHQGDLTFGVEIEFLTPVIETIEDDPHPAESREVLRVSKCDSNNYEWIAELSRFLLSSLQEIPDLAVEGEDGDEYVAPHDNVLKYDHWRLIGDSSVQICTKPGSPASRFPAYHWDGKEVTSEVLSSTDPDRFRKVTEVCRAIRSHRVHLNESTSIHVHVGRGDDGFTLTTIKKIITFLWFADIKLFDLHHPSRLKNLHCRPISEYSKLTEVDHTGIMGIVDPEGLKQMLRHVPEIMATMNDGVYRNRYIQLEQMWGRDEITEVAKSMLIKKTAINLVQPRGSVGFRRFMPQGKTGGNTNTFEFRHMAGSLDPEHILHWAHVCIGIVDFARNTDASVFRAQIAKFLNPPPGYGGAEVLEDIGLTKEAKYFRSKTDSFKSKDFKAYRDGDKDTFFVPPM</sequence>
<protein>
    <recommendedName>
        <fullName evidence="3">Amidoligase enzyme</fullName>
    </recommendedName>
</protein>
<comment type="caution">
    <text evidence="1">The sequence shown here is derived from an EMBL/GenBank/DDBJ whole genome shotgun (WGS) entry which is preliminary data.</text>
</comment>
<keyword evidence="2" id="KW-1185">Reference proteome</keyword>
<reference evidence="1 2" key="1">
    <citation type="submission" date="2023-01" db="EMBL/GenBank/DDBJ databases">
        <title>Analysis of 21 Apiospora genomes using comparative genomics revels a genus with tremendous synthesis potential of carbohydrate active enzymes and secondary metabolites.</title>
        <authorList>
            <person name="Sorensen T."/>
        </authorList>
    </citation>
    <scope>NUCLEOTIDE SEQUENCE [LARGE SCALE GENOMIC DNA]</scope>
    <source>
        <strain evidence="1 2">CBS 24483</strain>
    </source>
</reference>
<evidence type="ECO:0008006" key="3">
    <source>
        <dbReference type="Google" id="ProtNLM"/>
    </source>
</evidence>
<dbReference type="InterPro" id="IPR022025">
    <property type="entry name" value="Amidoligase_2"/>
</dbReference>
<evidence type="ECO:0000313" key="1">
    <source>
        <dbReference type="EMBL" id="KAK7943655.1"/>
    </source>
</evidence>
<dbReference type="EMBL" id="JAQQWE010000008">
    <property type="protein sequence ID" value="KAK7943655.1"/>
    <property type="molecule type" value="Genomic_DNA"/>
</dbReference>
<dbReference type="RefSeq" id="XP_066695686.1">
    <property type="nucleotide sequence ID" value="XM_066848990.1"/>
</dbReference>
<evidence type="ECO:0000313" key="2">
    <source>
        <dbReference type="Proteomes" id="UP001391051"/>
    </source>
</evidence>
<accession>A0ABR1Q160</accession>
<gene>
    <name evidence="1" type="ORF">PG986_012768</name>
</gene>
<name>A0ABR1Q160_9PEZI</name>
<dbReference type="PANTHER" id="PTHR36847">
    <property type="entry name" value="AMIDOLIGASE ENZYME"/>
    <property type="match status" value="1"/>
</dbReference>
<dbReference type="PANTHER" id="PTHR36847:SF1">
    <property type="entry name" value="AMIDOLIGASE ENZYME"/>
    <property type="match status" value="1"/>
</dbReference>
<organism evidence="1 2">
    <name type="scientific">Apiospora aurea</name>
    <dbReference type="NCBI Taxonomy" id="335848"/>
    <lineage>
        <taxon>Eukaryota</taxon>
        <taxon>Fungi</taxon>
        <taxon>Dikarya</taxon>
        <taxon>Ascomycota</taxon>
        <taxon>Pezizomycotina</taxon>
        <taxon>Sordariomycetes</taxon>
        <taxon>Xylariomycetidae</taxon>
        <taxon>Amphisphaeriales</taxon>
        <taxon>Apiosporaceae</taxon>
        <taxon>Apiospora</taxon>
    </lineage>
</organism>
<dbReference type="GeneID" id="92082052"/>
<proteinExistence type="predicted"/>
<dbReference type="Proteomes" id="UP001391051">
    <property type="component" value="Unassembled WGS sequence"/>
</dbReference>
<dbReference type="Pfam" id="PF12224">
    <property type="entry name" value="Amidoligase_2"/>
    <property type="match status" value="1"/>
</dbReference>